<sequence length="674" mass="71223">LLLLLLLLLLFLLLRSHFGSSALGSAALGGPAASVTAPPRYAGHDCIHGAPVGLPAVGGGAPAQPRLLPHPDRLGGGGRRAAETPDHGAPDGGPDAVPDGGDRGALPLPEGRLLRGLRPGFRPVPQRGGSGCAVQAPLTNCSSPTWDLDGDGCVNLSVEWPLIFDMTNGSVCPVEARADAPECGEGYYLDGNPVACIQCTTGATRRRRSFECSACESGAFDAGDYDDCRDGSYLPSDVGAGDINIPVTPTDPPLVPGDCIDISSMSESGACNQSVETVCVESVGPGNEVTLTTPLQNNYTKYAGVMISCTTVDGTELSRKHDSNGNCGCKSATCDKTTMCSIGPDNCTATCIPTGPYPIHPTPAPTVGAKGDPHLVNLQGEHFDINHGGDFVLLRFPQDSAKDAEFQLLATVQPEFKKPCTTYITRVEISGSWLGNVSVQVRSYLQAHPGHEGAHLGARILSPGGRAAPWQSMEAFLADGHDLVLSTPQSNFNVSLSKSQWFPKKEIVAGAPTVAGMFTLSVQNRNAPSPSKIVIRQDLPEQEHLNLAVKHVSALGRIDVGGLLGFDAHPASLEYVSGKCEHHRATEKYSVESQEDNEYYYRPVWKQRWQEMKQKRKLASQGEGARDNEAAATLIDSRDSGSSMVCKCPTAGGPWAEGVVIEEPAALFAEASWD</sequence>
<feature type="signal peptide" evidence="2">
    <location>
        <begin position="1"/>
        <end position="21"/>
    </location>
</feature>
<comment type="caution">
    <text evidence="3">The sequence shown here is derived from an EMBL/GenBank/DDBJ whole genome shotgun (WGS) entry which is preliminary data.</text>
</comment>
<evidence type="ECO:0000313" key="4">
    <source>
        <dbReference type="Proteomes" id="UP001189429"/>
    </source>
</evidence>
<protein>
    <submittedName>
        <fullName evidence="3">Uncharacterized protein</fullName>
    </submittedName>
</protein>
<organism evidence="3 4">
    <name type="scientific">Prorocentrum cordatum</name>
    <dbReference type="NCBI Taxonomy" id="2364126"/>
    <lineage>
        <taxon>Eukaryota</taxon>
        <taxon>Sar</taxon>
        <taxon>Alveolata</taxon>
        <taxon>Dinophyceae</taxon>
        <taxon>Prorocentrales</taxon>
        <taxon>Prorocentraceae</taxon>
        <taxon>Prorocentrum</taxon>
    </lineage>
</organism>
<proteinExistence type="predicted"/>
<evidence type="ECO:0000256" key="1">
    <source>
        <dbReference type="SAM" id="MobiDB-lite"/>
    </source>
</evidence>
<gene>
    <name evidence="3" type="ORF">PCOR1329_LOCUS13315</name>
</gene>
<evidence type="ECO:0000256" key="2">
    <source>
        <dbReference type="SAM" id="SignalP"/>
    </source>
</evidence>
<keyword evidence="4" id="KW-1185">Reference proteome</keyword>
<accession>A0ABN9QUR9</accession>
<evidence type="ECO:0000313" key="3">
    <source>
        <dbReference type="EMBL" id="CAK0807430.1"/>
    </source>
</evidence>
<feature type="region of interest" description="Disordered" evidence="1">
    <location>
        <begin position="58"/>
        <end position="118"/>
    </location>
</feature>
<name>A0ABN9QUR9_9DINO</name>
<feature type="chain" id="PRO_5045785180" evidence="2">
    <location>
        <begin position="22"/>
        <end position="674"/>
    </location>
</feature>
<feature type="compositionally biased region" description="Basic and acidic residues" evidence="1">
    <location>
        <begin position="80"/>
        <end position="89"/>
    </location>
</feature>
<dbReference type="Proteomes" id="UP001189429">
    <property type="component" value="Unassembled WGS sequence"/>
</dbReference>
<feature type="non-terminal residue" evidence="3">
    <location>
        <position position="1"/>
    </location>
</feature>
<dbReference type="EMBL" id="CAUYUJ010003930">
    <property type="protein sequence ID" value="CAK0807430.1"/>
    <property type="molecule type" value="Genomic_DNA"/>
</dbReference>
<reference evidence="3" key="1">
    <citation type="submission" date="2023-10" db="EMBL/GenBank/DDBJ databases">
        <authorList>
            <person name="Chen Y."/>
            <person name="Shah S."/>
            <person name="Dougan E. K."/>
            <person name="Thang M."/>
            <person name="Chan C."/>
        </authorList>
    </citation>
    <scope>NUCLEOTIDE SEQUENCE [LARGE SCALE GENOMIC DNA]</scope>
</reference>
<keyword evidence="2" id="KW-0732">Signal</keyword>
<feature type="compositionally biased region" description="Low complexity" evidence="1">
    <location>
        <begin position="92"/>
        <end position="118"/>
    </location>
</feature>